<evidence type="ECO:0000313" key="2">
    <source>
        <dbReference type="Proteomes" id="UP000432015"/>
    </source>
</evidence>
<name>A0A7K1KS45_9ACTN</name>
<protein>
    <submittedName>
        <fullName evidence="1">Uncharacterized protein</fullName>
    </submittedName>
</protein>
<sequence>MTEMIDYGRFADRLAPPRPRWDLLREFQEEWGYAVPADATPWAKWSEDEHQTYIRRLKGEWTGEEDDEFEGVDFSLAVPQALDEWWELPFNSFTHSPRLYWTNPVYPPTVRPDPSGYGVAEGLPKDNPYVGPDDDLRVCVFKAEYEYCNEWGYLAAEAGQDDPRVLVTISDDEWVPQARSISEFFVQLAVQRLPASLGWCLRLDAGDFPGAPVGERLDAAYRPMGFEPWRELGVHSLAYGGPDVIVHHDRENACDFPVTISARTRDALAAAARTLGWEWDDAQVEPPAE</sequence>
<organism evidence="1 2">
    <name type="scientific">Actinomadura litoris</name>
    <dbReference type="NCBI Taxonomy" id="2678616"/>
    <lineage>
        <taxon>Bacteria</taxon>
        <taxon>Bacillati</taxon>
        <taxon>Actinomycetota</taxon>
        <taxon>Actinomycetes</taxon>
        <taxon>Streptosporangiales</taxon>
        <taxon>Thermomonosporaceae</taxon>
        <taxon>Actinomadura</taxon>
    </lineage>
</organism>
<keyword evidence="2" id="KW-1185">Reference proteome</keyword>
<reference evidence="1 2" key="1">
    <citation type="submission" date="2019-11" db="EMBL/GenBank/DDBJ databases">
        <authorList>
            <person name="Cao P."/>
        </authorList>
    </citation>
    <scope>NUCLEOTIDE SEQUENCE [LARGE SCALE GENOMIC DNA]</scope>
    <source>
        <strain evidence="1 2">NEAU-AAG5</strain>
    </source>
</reference>
<dbReference type="Proteomes" id="UP000432015">
    <property type="component" value="Unassembled WGS sequence"/>
</dbReference>
<dbReference type="RefSeq" id="WP_156214017.1">
    <property type="nucleotide sequence ID" value="NZ_WOFH01000001.1"/>
</dbReference>
<gene>
    <name evidence="1" type="ORF">GNZ18_00095</name>
</gene>
<proteinExistence type="predicted"/>
<accession>A0A7K1KS45</accession>
<evidence type="ECO:0000313" key="1">
    <source>
        <dbReference type="EMBL" id="MUN35008.1"/>
    </source>
</evidence>
<dbReference type="AlphaFoldDB" id="A0A7K1KS45"/>
<comment type="caution">
    <text evidence="1">The sequence shown here is derived from an EMBL/GenBank/DDBJ whole genome shotgun (WGS) entry which is preliminary data.</text>
</comment>
<dbReference type="EMBL" id="WOFH01000001">
    <property type="protein sequence ID" value="MUN35008.1"/>
    <property type="molecule type" value="Genomic_DNA"/>
</dbReference>